<reference evidence="9 10" key="1">
    <citation type="journal article" date="2018" name="Nat. Biotechnol.">
        <title>A standardized bacterial taxonomy based on genome phylogeny substantially revises the tree of life.</title>
        <authorList>
            <person name="Parks D.H."/>
            <person name="Chuvochina M."/>
            <person name="Waite D.W."/>
            <person name="Rinke C."/>
            <person name="Skarshewski A."/>
            <person name="Chaumeil P.A."/>
            <person name="Hugenholtz P."/>
        </authorList>
    </citation>
    <scope>NUCLEOTIDE SEQUENCE [LARGE SCALE GENOMIC DNA]</scope>
    <source>
        <strain evidence="9">UBA8781</strain>
    </source>
</reference>
<feature type="region of interest" description="Disordered" evidence="6">
    <location>
        <begin position="1"/>
        <end position="29"/>
    </location>
</feature>
<accession>A0A3D1JDR8</accession>
<dbReference type="SUPFAM" id="SSF50447">
    <property type="entry name" value="Translation proteins"/>
    <property type="match status" value="1"/>
</dbReference>
<dbReference type="GO" id="GO:0042274">
    <property type="term" value="P:ribosomal small subunit biogenesis"/>
    <property type="evidence" value="ECO:0007669"/>
    <property type="project" value="UniProtKB-UniRule"/>
</dbReference>
<dbReference type="RefSeq" id="WP_062189505.1">
    <property type="nucleotide sequence ID" value="NZ_DF967965.1"/>
</dbReference>
<comment type="subunit">
    <text evidence="5">Binds ribosomal protein uS19.</text>
</comment>
<keyword evidence="2 5" id="KW-0690">Ribosome biogenesis</keyword>
<evidence type="ECO:0000313" key="9">
    <source>
        <dbReference type="EMBL" id="HCE16335.1"/>
    </source>
</evidence>
<dbReference type="AlphaFoldDB" id="A0A3D1JDR8"/>
<dbReference type="PANTHER" id="PTHR33692:SF1">
    <property type="entry name" value="RIBOSOME MATURATION FACTOR RIMM"/>
    <property type="match status" value="1"/>
</dbReference>
<protein>
    <recommendedName>
        <fullName evidence="5">Ribosome maturation factor RimM</fullName>
    </recommendedName>
</protein>
<proteinExistence type="inferred from homology"/>
<evidence type="ECO:0000259" key="8">
    <source>
        <dbReference type="Pfam" id="PF24986"/>
    </source>
</evidence>
<feature type="compositionally biased region" description="Polar residues" evidence="6">
    <location>
        <begin position="16"/>
        <end position="26"/>
    </location>
</feature>
<comment type="function">
    <text evidence="5">An accessory protein needed during the final step in the assembly of 30S ribosomal subunit, possibly for assembly of the head region. Essential for efficient processing of 16S rRNA. May be needed both before and after RbfA during the maturation of 16S rRNA. It has affinity for free ribosomal 30S subunits but not for 70S ribosomes.</text>
</comment>
<dbReference type="GO" id="GO:0043022">
    <property type="term" value="F:ribosome binding"/>
    <property type="evidence" value="ECO:0007669"/>
    <property type="project" value="InterPro"/>
</dbReference>
<dbReference type="InterPro" id="IPR056792">
    <property type="entry name" value="PRC_RimM"/>
</dbReference>
<dbReference type="GO" id="GO:0005840">
    <property type="term" value="C:ribosome"/>
    <property type="evidence" value="ECO:0007669"/>
    <property type="project" value="InterPro"/>
</dbReference>
<dbReference type="NCBIfam" id="TIGR02273">
    <property type="entry name" value="16S_RimM"/>
    <property type="match status" value="1"/>
</dbReference>
<dbReference type="EMBL" id="DPBP01000003">
    <property type="protein sequence ID" value="HCE16335.1"/>
    <property type="molecule type" value="Genomic_DNA"/>
</dbReference>
<dbReference type="InterPro" id="IPR009000">
    <property type="entry name" value="Transl_B-barrel_sf"/>
</dbReference>
<dbReference type="PANTHER" id="PTHR33692">
    <property type="entry name" value="RIBOSOME MATURATION FACTOR RIMM"/>
    <property type="match status" value="1"/>
</dbReference>
<dbReference type="InterPro" id="IPR002676">
    <property type="entry name" value="RimM_N"/>
</dbReference>
<dbReference type="Gene3D" id="2.40.30.60">
    <property type="entry name" value="RimM"/>
    <property type="match status" value="1"/>
</dbReference>
<dbReference type="InterPro" id="IPR011961">
    <property type="entry name" value="RimM"/>
</dbReference>
<evidence type="ECO:0000259" key="7">
    <source>
        <dbReference type="Pfam" id="PF01782"/>
    </source>
</evidence>
<dbReference type="OrthoDB" id="9810331at2"/>
<evidence type="ECO:0000256" key="1">
    <source>
        <dbReference type="ARBA" id="ARBA00022490"/>
    </source>
</evidence>
<evidence type="ECO:0000256" key="3">
    <source>
        <dbReference type="ARBA" id="ARBA00022552"/>
    </source>
</evidence>
<dbReference type="GO" id="GO:0005737">
    <property type="term" value="C:cytoplasm"/>
    <property type="evidence" value="ECO:0007669"/>
    <property type="project" value="UniProtKB-SubCell"/>
</dbReference>
<gene>
    <name evidence="5 9" type="primary">rimM</name>
    <name evidence="9" type="ORF">DEQ80_00610</name>
</gene>
<comment type="subcellular location">
    <subcellularLocation>
        <location evidence="5">Cytoplasm</location>
    </subcellularLocation>
</comment>
<comment type="domain">
    <text evidence="5">The PRC barrel domain binds ribosomal protein uS19.</text>
</comment>
<dbReference type="STRING" id="229919.GCA_001050195_00542"/>
<dbReference type="Pfam" id="PF24986">
    <property type="entry name" value="PRC_RimM"/>
    <property type="match status" value="1"/>
</dbReference>
<evidence type="ECO:0000256" key="5">
    <source>
        <dbReference type="HAMAP-Rule" id="MF_00014"/>
    </source>
</evidence>
<feature type="domain" description="RimM N-terminal" evidence="7">
    <location>
        <begin position="37"/>
        <end position="114"/>
    </location>
</feature>
<dbReference type="InterPro" id="IPR011033">
    <property type="entry name" value="PRC_barrel-like_sf"/>
</dbReference>
<evidence type="ECO:0000313" key="10">
    <source>
        <dbReference type="Proteomes" id="UP000264141"/>
    </source>
</evidence>
<dbReference type="InterPro" id="IPR036976">
    <property type="entry name" value="RimM_N_sf"/>
</dbReference>
<dbReference type="HAMAP" id="MF_00014">
    <property type="entry name" value="Ribosome_mat_RimM"/>
    <property type="match status" value="1"/>
</dbReference>
<evidence type="ECO:0000256" key="6">
    <source>
        <dbReference type="SAM" id="MobiDB-lite"/>
    </source>
</evidence>
<dbReference type="GO" id="GO:0006364">
    <property type="term" value="P:rRNA processing"/>
    <property type="evidence" value="ECO:0007669"/>
    <property type="project" value="UniProtKB-UniRule"/>
</dbReference>
<dbReference type="Gene3D" id="2.30.30.240">
    <property type="entry name" value="PRC-barrel domain"/>
    <property type="match status" value="1"/>
</dbReference>
<name>A0A3D1JDR8_9CHLR</name>
<comment type="similarity">
    <text evidence="5">Belongs to the RimM family.</text>
</comment>
<organism evidence="9 10">
    <name type="scientific">Anaerolinea thermolimosa</name>
    <dbReference type="NCBI Taxonomy" id="229919"/>
    <lineage>
        <taxon>Bacteria</taxon>
        <taxon>Bacillati</taxon>
        <taxon>Chloroflexota</taxon>
        <taxon>Anaerolineae</taxon>
        <taxon>Anaerolineales</taxon>
        <taxon>Anaerolineaceae</taxon>
        <taxon>Anaerolinea</taxon>
    </lineage>
</organism>
<comment type="caution">
    <text evidence="9">The sequence shown here is derived from an EMBL/GenBank/DDBJ whole genome shotgun (WGS) entry which is preliminary data.</text>
</comment>
<dbReference type="Pfam" id="PF01782">
    <property type="entry name" value="RimM"/>
    <property type="match status" value="1"/>
</dbReference>
<keyword evidence="4 5" id="KW-0143">Chaperone</keyword>
<keyword evidence="1 5" id="KW-0963">Cytoplasm</keyword>
<dbReference type="SUPFAM" id="SSF50346">
    <property type="entry name" value="PRC-barrel domain"/>
    <property type="match status" value="1"/>
</dbReference>
<dbReference type="Proteomes" id="UP000264141">
    <property type="component" value="Unassembled WGS sequence"/>
</dbReference>
<keyword evidence="3 5" id="KW-0698">rRNA processing</keyword>
<feature type="domain" description="Ribosome maturation factor RimM PRC barrel" evidence="8">
    <location>
        <begin position="126"/>
        <end position="192"/>
    </location>
</feature>
<evidence type="ECO:0000256" key="4">
    <source>
        <dbReference type="ARBA" id="ARBA00023186"/>
    </source>
</evidence>
<evidence type="ECO:0000256" key="2">
    <source>
        <dbReference type="ARBA" id="ARBA00022517"/>
    </source>
</evidence>
<sequence>MSRRNLPNHDQDTHPENPQSRPTTGSLGKGEPVFIAVGFLRRAHGLHGEMIMDVLTDFPERLPNRKVFLGDARESQQIRSIRPYHNAALVTLDGVDTPEAAARYRNTVVYVRADQLPPLPEGEYYHHELLGLQVVTDAGEVVGILEQILETGANDVYLVRRADGTELLLPVVEEVILAYEVPQGRIVVRLQEWG</sequence>